<keyword evidence="8" id="KW-0044">Antibiotic</keyword>
<accession>A0A7R9M8C8</accession>
<keyword evidence="7" id="KW-0391">Immunity</keyword>
<protein>
    <recommendedName>
        <fullName evidence="10">Reelin domain-containing protein</fullName>
    </recommendedName>
</protein>
<keyword evidence="3" id="KW-0964">Secreted</keyword>
<evidence type="ECO:0000313" key="11">
    <source>
        <dbReference type="EMBL" id="CAD7654168.1"/>
    </source>
</evidence>
<dbReference type="Pfam" id="PF02014">
    <property type="entry name" value="Reeler"/>
    <property type="match status" value="1"/>
</dbReference>
<feature type="chain" id="PRO_5035592567" description="Reelin domain-containing protein" evidence="9">
    <location>
        <begin position="18"/>
        <end position="160"/>
    </location>
</feature>
<dbReference type="InterPro" id="IPR051237">
    <property type="entry name" value="Ferric-chelate_Red/DefProt"/>
</dbReference>
<evidence type="ECO:0000256" key="9">
    <source>
        <dbReference type="SAM" id="SignalP"/>
    </source>
</evidence>
<evidence type="ECO:0000256" key="3">
    <source>
        <dbReference type="ARBA" id="ARBA00022525"/>
    </source>
</evidence>
<dbReference type="EMBL" id="CAJPVJ010007610">
    <property type="protein sequence ID" value="CAG2171355.1"/>
    <property type="molecule type" value="Genomic_DNA"/>
</dbReference>
<dbReference type="Proteomes" id="UP000728032">
    <property type="component" value="Unassembled WGS sequence"/>
</dbReference>
<feature type="domain" description="Reelin" evidence="10">
    <location>
        <begin position="8"/>
        <end position="160"/>
    </location>
</feature>
<evidence type="ECO:0000259" key="10">
    <source>
        <dbReference type="PROSITE" id="PS51019"/>
    </source>
</evidence>
<proteinExistence type="inferred from homology"/>
<dbReference type="PANTHER" id="PTHR45828:SF9">
    <property type="entry name" value="CELL WALL INTEGRITY AND STRESS RESPONSE COMPONENT 4-LIKE-RELATED"/>
    <property type="match status" value="1"/>
</dbReference>
<evidence type="ECO:0000256" key="7">
    <source>
        <dbReference type="ARBA" id="ARBA00022859"/>
    </source>
</evidence>
<evidence type="ECO:0000256" key="6">
    <source>
        <dbReference type="ARBA" id="ARBA00022729"/>
    </source>
</evidence>
<dbReference type="GO" id="GO:0005576">
    <property type="term" value="C:extracellular region"/>
    <property type="evidence" value="ECO:0007669"/>
    <property type="project" value="UniProtKB-SubCell"/>
</dbReference>
<dbReference type="PANTHER" id="PTHR45828">
    <property type="entry name" value="CYTOCHROME B561/FERRIC REDUCTASE TRANSMEMBRANE"/>
    <property type="match status" value="1"/>
</dbReference>
<keyword evidence="12" id="KW-1185">Reference proteome</keyword>
<dbReference type="GO" id="GO:0016020">
    <property type="term" value="C:membrane"/>
    <property type="evidence" value="ECO:0007669"/>
    <property type="project" value="TreeGrafter"/>
</dbReference>
<dbReference type="Gene3D" id="2.60.40.4060">
    <property type="entry name" value="Reeler domain"/>
    <property type="match status" value="1"/>
</dbReference>
<evidence type="ECO:0000256" key="4">
    <source>
        <dbReference type="ARBA" id="ARBA00022529"/>
    </source>
</evidence>
<evidence type="ECO:0000256" key="1">
    <source>
        <dbReference type="ARBA" id="ARBA00004613"/>
    </source>
</evidence>
<dbReference type="OrthoDB" id="6418377at2759"/>
<dbReference type="GO" id="GO:0042742">
    <property type="term" value="P:defense response to bacterium"/>
    <property type="evidence" value="ECO:0007669"/>
    <property type="project" value="UniProtKB-KW"/>
</dbReference>
<reference evidence="11" key="1">
    <citation type="submission" date="2020-11" db="EMBL/GenBank/DDBJ databases">
        <authorList>
            <person name="Tran Van P."/>
        </authorList>
    </citation>
    <scope>NUCLEOTIDE SEQUENCE</scope>
</reference>
<keyword evidence="4" id="KW-0929">Antimicrobial</keyword>
<evidence type="ECO:0000256" key="8">
    <source>
        <dbReference type="ARBA" id="ARBA00023022"/>
    </source>
</evidence>
<comment type="similarity">
    <text evidence="2">Belongs to the insect defense protein family.</text>
</comment>
<dbReference type="InterPro" id="IPR002861">
    <property type="entry name" value="Reeler_dom"/>
</dbReference>
<dbReference type="InterPro" id="IPR042307">
    <property type="entry name" value="Reeler_sf"/>
</dbReference>
<name>A0A7R9M8C8_9ACAR</name>
<sequence length="160" mass="17093">MKFLSLILLSCLAVCHCYPGGAPSCKTSMPSHDKIKAKTGKSPFTLVATAPKALANGDKTLTVTITGSGGKSFKGFQVTARVPNTSTTIGKFTATADSKLLTCSSTSNAVTHKDNDEKTSVTLTWTAPKKFKGKVEFRATVVKEYKEFYTNVRSSQVTIS</sequence>
<feature type="signal peptide" evidence="9">
    <location>
        <begin position="1"/>
        <end position="17"/>
    </location>
</feature>
<dbReference type="CDD" id="cd08544">
    <property type="entry name" value="Reeler"/>
    <property type="match status" value="1"/>
</dbReference>
<dbReference type="EMBL" id="OC922435">
    <property type="protein sequence ID" value="CAD7654168.1"/>
    <property type="molecule type" value="Genomic_DNA"/>
</dbReference>
<evidence type="ECO:0000256" key="5">
    <source>
        <dbReference type="ARBA" id="ARBA00022588"/>
    </source>
</evidence>
<evidence type="ECO:0000313" key="12">
    <source>
        <dbReference type="Proteomes" id="UP000728032"/>
    </source>
</evidence>
<dbReference type="PROSITE" id="PS51019">
    <property type="entry name" value="REELIN"/>
    <property type="match status" value="1"/>
</dbReference>
<dbReference type="GO" id="GO:0045087">
    <property type="term" value="P:innate immune response"/>
    <property type="evidence" value="ECO:0007669"/>
    <property type="project" value="UniProtKB-KW"/>
</dbReference>
<keyword evidence="6 9" id="KW-0732">Signal</keyword>
<dbReference type="AlphaFoldDB" id="A0A7R9M8C8"/>
<gene>
    <name evidence="11" type="ORF">ONB1V03_LOCUS10818</name>
</gene>
<comment type="subcellular location">
    <subcellularLocation>
        <location evidence="1">Secreted</location>
    </subcellularLocation>
</comment>
<organism evidence="11">
    <name type="scientific">Oppiella nova</name>
    <dbReference type="NCBI Taxonomy" id="334625"/>
    <lineage>
        <taxon>Eukaryota</taxon>
        <taxon>Metazoa</taxon>
        <taxon>Ecdysozoa</taxon>
        <taxon>Arthropoda</taxon>
        <taxon>Chelicerata</taxon>
        <taxon>Arachnida</taxon>
        <taxon>Acari</taxon>
        <taxon>Acariformes</taxon>
        <taxon>Sarcoptiformes</taxon>
        <taxon>Oribatida</taxon>
        <taxon>Brachypylina</taxon>
        <taxon>Oppioidea</taxon>
        <taxon>Oppiidae</taxon>
        <taxon>Oppiella</taxon>
    </lineage>
</organism>
<evidence type="ECO:0000256" key="2">
    <source>
        <dbReference type="ARBA" id="ARBA00008501"/>
    </source>
</evidence>
<keyword evidence="5" id="KW-0399">Innate immunity</keyword>